<accession>A0A4Y5YKP0</accession>
<feature type="domain" description="Outer membrane cytochrome MtrC/MtrF-like" evidence="3">
    <location>
        <begin position="495"/>
        <end position="674"/>
    </location>
</feature>
<evidence type="ECO:0000259" key="3">
    <source>
        <dbReference type="Pfam" id="PF22113"/>
    </source>
</evidence>
<evidence type="ECO:0000256" key="2">
    <source>
        <dbReference type="SAM" id="SignalP"/>
    </source>
</evidence>
<evidence type="ECO:0000313" key="5">
    <source>
        <dbReference type="Proteomes" id="UP000319809"/>
    </source>
</evidence>
<dbReference type="AlphaFoldDB" id="A0A4Y5YKP0"/>
<dbReference type="Gene3D" id="3.90.10.10">
    <property type="entry name" value="Cytochrome C3"/>
    <property type="match status" value="2"/>
</dbReference>
<dbReference type="PROSITE" id="PS51257">
    <property type="entry name" value="PROKAR_LIPOPROTEIN"/>
    <property type="match status" value="1"/>
</dbReference>
<dbReference type="InterPro" id="IPR054337">
    <property type="entry name" value="Mtrc-MtrF-like_dom_II/IV"/>
</dbReference>
<dbReference type="PANTHER" id="PTHR35038:SF8">
    <property type="entry name" value="C-TYPE POLYHEME CYTOCHROME OMCC"/>
    <property type="match status" value="1"/>
</dbReference>
<dbReference type="InterPro" id="IPR036280">
    <property type="entry name" value="Multihaem_cyt_sf"/>
</dbReference>
<dbReference type="GO" id="GO:0016491">
    <property type="term" value="F:oxidoreductase activity"/>
    <property type="evidence" value="ECO:0007669"/>
    <property type="project" value="TreeGrafter"/>
</dbReference>
<dbReference type="InterPro" id="IPR051829">
    <property type="entry name" value="Multiheme_Cytochr_ET"/>
</dbReference>
<feature type="chain" id="PRO_5021288423" evidence="2">
    <location>
        <begin position="31"/>
        <end position="677"/>
    </location>
</feature>
<protein>
    <submittedName>
        <fullName evidence="4">Cytochrome C</fullName>
    </submittedName>
</protein>
<proteinExistence type="predicted"/>
<dbReference type="PANTHER" id="PTHR35038">
    <property type="entry name" value="DISSIMILATORY SULFITE REDUCTASE SIRA"/>
    <property type="match status" value="1"/>
</dbReference>
<gene>
    <name evidence="4" type="ORF">FH971_03115</name>
</gene>
<organism evidence="4 5">
    <name type="scientific">Shewanella polaris</name>
    <dbReference type="NCBI Taxonomy" id="2588449"/>
    <lineage>
        <taxon>Bacteria</taxon>
        <taxon>Pseudomonadati</taxon>
        <taxon>Pseudomonadota</taxon>
        <taxon>Gammaproteobacteria</taxon>
        <taxon>Alteromonadales</taxon>
        <taxon>Shewanellaceae</taxon>
        <taxon>Shewanella</taxon>
    </lineage>
</organism>
<dbReference type="Pfam" id="PF22113">
    <property type="entry name" value="Mtrc-MtrF_II-IV_dom"/>
    <property type="match status" value="1"/>
</dbReference>
<keyword evidence="5" id="KW-1185">Reference proteome</keyword>
<feature type="signal peptide" evidence="2">
    <location>
        <begin position="1"/>
        <end position="30"/>
    </location>
</feature>
<dbReference type="SUPFAM" id="SSF48695">
    <property type="entry name" value="Multiheme cytochromes"/>
    <property type="match status" value="1"/>
</dbReference>
<reference evidence="4 5" key="1">
    <citation type="submission" date="2019-06" db="EMBL/GenBank/DDBJ databases">
        <title>The genome of Shewanella sp. SM1901.</title>
        <authorList>
            <person name="Cha Q."/>
        </authorList>
    </citation>
    <scope>NUCLEOTIDE SEQUENCE [LARGE SCALE GENOMIC DNA]</scope>
    <source>
        <strain evidence="4 5">SM1901</strain>
    </source>
</reference>
<sequence>MKRFKSKKLAYLVALALTSLLMGCDGDDGAAGVDGVDGVDGQPGDSWTLPVVTSSTETNVKVINYILGEGSISYEFEVTNENGELVNGLIDAEGKVAALTDKGFINNRNEDPINEVADNIHIGGAVTMSTEGATLTALGDGHYQFTAPMLGVNTGTEGIVWLRVGGNSESGIARSYELVVNKPEGAFSTTTEACYACHVDYSTSPNRHASYVAQGMDGEVTFVEGCLTCHGSVSRDMVNEEGFSTGSYASNTLSKIGHINHQEFETGFSVMNCSSCHTEPTININVAGPGCIDCHDTGDIAGDIIPGNGSDLRALHEAKSAITSNKALADTYKVTGTAPAWFSDSGDAGQWCTTLSLFEIDAATGAETLVNIHDLFDESQTTHNPDKPINYVGSYFHGVYNNSVIGRITDAYEYSYDAEGRKTMCYAISAGHGLPPVAGSTPDLSAWPDAGLMASLRVSFTAKDYMGAEADVVTIHGYTDVTSQADGSVTDYDRRHSVGTDSCTTCHNNLSNYHKNGNFANGGLGCVACHNNGQDRSAKNSAPGFGPMVHSMHWGVGSEKLNDDGTPNVASVIAPQTSCVACHDNGVVDLKTVPNQFMRAKAFNDGDSTKMASPITANCFACHNDDYALAHMVQNGGTTTEEVPATEWYKLNASESCATCHAEGRSSGIEKYHNFTR</sequence>
<name>A0A4Y5YKP0_9GAMM</name>
<dbReference type="RefSeq" id="WP_140235506.1">
    <property type="nucleotide sequence ID" value="NZ_CP041036.1"/>
</dbReference>
<dbReference type="KEGG" id="spol:FH971_03115"/>
<dbReference type="Proteomes" id="UP000319809">
    <property type="component" value="Chromosome"/>
</dbReference>
<keyword evidence="1 2" id="KW-0732">Signal</keyword>
<evidence type="ECO:0000313" key="4">
    <source>
        <dbReference type="EMBL" id="QDE33145.1"/>
    </source>
</evidence>
<evidence type="ECO:0000256" key="1">
    <source>
        <dbReference type="ARBA" id="ARBA00022729"/>
    </source>
</evidence>
<dbReference type="EMBL" id="CP041036">
    <property type="protein sequence ID" value="QDE33145.1"/>
    <property type="molecule type" value="Genomic_DNA"/>
</dbReference>